<evidence type="ECO:0000313" key="3">
    <source>
        <dbReference type="Proteomes" id="UP001064489"/>
    </source>
</evidence>
<feature type="compositionally biased region" description="Low complexity" evidence="1">
    <location>
        <begin position="135"/>
        <end position="163"/>
    </location>
</feature>
<name>A0AAD5I8I6_ACENE</name>
<dbReference type="EMBL" id="JAJSOW010000107">
    <property type="protein sequence ID" value="KAI9156305.1"/>
    <property type="molecule type" value="Genomic_DNA"/>
</dbReference>
<evidence type="ECO:0000313" key="2">
    <source>
        <dbReference type="EMBL" id="KAI9156305.1"/>
    </source>
</evidence>
<evidence type="ECO:0000256" key="1">
    <source>
        <dbReference type="SAM" id="MobiDB-lite"/>
    </source>
</evidence>
<protein>
    <submittedName>
        <fullName evidence="2">Uncharacterized protein</fullName>
    </submittedName>
</protein>
<reference evidence="2" key="2">
    <citation type="submission" date="2023-02" db="EMBL/GenBank/DDBJ databases">
        <authorList>
            <person name="Swenson N.G."/>
            <person name="Wegrzyn J.L."/>
            <person name="Mcevoy S.L."/>
        </authorList>
    </citation>
    <scope>NUCLEOTIDE SEQUENCE</scope>
    <source>
        <strain evidence="2">91603</strain>
        <tissue evidence="2">Leaf</tissue>
    </source>
</reference>
<organism evidence="2 3">
    <name type="scientific">Acer negundo</name>
    <name type="common">Box elder</name>
    <dbReference type="NCBI Taxonomy" id="4023"/>
    <lineage>
        <taxon>Eukaryota</taxon>
        <taxon>Viridiplantae</taxon>
        <taxon>Streptophyta</taxon>
        <taxon>Embryophyta</taxon>
        <taxon>Tracheophyta</taxon>
        <taxon>Spermatophyta</taxon>
        <taxon>Magnoliopsida</taxon>
        <taxon>eudicotyledons</taxon>
        <taxon>Gunneridae</taxon>
        <taxon>Pentapetalae</taxon>
        <taxon>rosids</taxon>
        <taxon>malvids</taxon>
        <taxon>Sapindales</taxon>
        <taxon>Sapindaceae</taxon>
        <taxon>Hippocastanoideae</taxon>
        <taxon>Acereae</taxon>
        <taxon>Acer</taxon>
    </lineage>
</organism>
<proteinExistence type="predicted"/>
<keyword evidence="3" id="KW-1185">Reference proteome</keyword>
<comment type="caution">
    <text evidence="2">The sequence shown here is derived from an EMBL/GenBank/DDBJ whole genome shotgun (WGS) entry which is preliminary data.</text>
</comment>
<feature type="region of interest" description="Disordered" evidence="1">
    <location>
        <begin position="23"/>
        <end position="59"/>
    </location>
</feature>
<sequence length="206" mass="20449">MAVNSSKKMAKTKLEATLGTSHFTVNGVSSGHQTPGVCSPAPPRDTGWGGDRPLSRRSATHGVFPYKSLNTALDRPTPDIINSWVPPVIPVSLPPTGRSTSPLSSAGPSQGLSPCGASSPPSSLPPVITSPDQLPTATAAAPSSASAPTSAVPSGSAAPTAAVSSEIAVPALPSSSLDAQSTTAVSTGLGQLQQPVLVVVSKCALN</sequence>
<feature type="compositionally biased region" description="Polar residues" evidence="1">
    <location>
        <begin position="97"/>
        <end position="112"/>
    </location>
</feature>
<dbReference type="Proteomes" id="UP001064489">
    <property type="component" value="Chromosome 12"/>
</dbReference>
<dbReference type="AlphaFoldDB" id="A0AAD5I8I6"/>
<accession>A0AAD5I8I6</accession>
<reference evidence="2" key="1">
    <citation type="journal article" date="2022" name="Plant J.">
        <title>Strategies of tolerance reflected in two North American maple genomes.</title>
        <authorList>
            <person name="McEvoy S.L."/>
            <person name="Sezen U.U."/>
            <person name="Trouern-Trend A."/>
            <person name="McMahon S.M."/>
            <person name="Schaberg P.G."/>
            <person name="Yang J."/>
            <person name="Wegrzyn J.L."/>
            <person name="Swenson N.G."/>
        </authorList>
    </citation>
    <scope>NUCLEOTIDE SEQUENCE</scope>
    <source>
        <strain evidence="2">91603</strain>
    </source>
</reference>
<gene>
    <name evidence="2" type="ORF">LWI28_004096</name>
</gene>
<feature type="region of interest" description="Disordered" evidence="1">
    <location>
        <begin position="95"/>
        <end position="163"/>
    </location>
</feature>
<feature type="compositionally biased region" description="Polar residues" evidence="1">
    <location>
        <begin position="23"/>
        <end position="33"/>
    </location>
</feature>